<dbReference type="RefSeq" id="XP_025404523.1">
    <property type="nucleotide sequence ID" value="XM_025538509.1"/>
</dbReference>
<dbReference type="Proteomes" id="UP000247233">
    <property type="component" value="Unassembled WGS sequence"/>
</dbReference>
<organism evidence="1 2">
    <name type="scientific">Aspergillus heteromorphus CBS 117.55</name>
    <dbReference type="NCBI Taxonomy" id="1448321"/>
    <lineage>
        <taxon>Eukaryota</taxon>
        <taxon>Fungi</taxon>
        <taxon>Dikarya</taxon>
        <taxon>Ascomycota</taxon>
        <taxon>Pezizomycotina</taxon>
        <taxon>Eurotiomycetes</taxon>
        <taxon>Eurotiomycetidae</taxon>
        <taxon>Eurotiales</taxon>
        <taxon>Aspergillaceae</taxon>
        <taxon>Aspergillus</taxon>
        <taxon>Aspergillus subgen. Circumdati</taxon>
    </lineage>
</organism>
<dbReference type="EMBL" id="MSFL01000001">
    <property type="protein sequence ID" value="PWY92784.1"/>
    <property type="molecule type" value="Genomic_DNA"/>
</dbReference>
<name>A0A317X2C1_9EURO</name>
<evidence type="ECO:0000313" key="2">
    <source>
        <dbReference type="Proteomes" id="UP000247233"/>
    </source>
</evidence>
<dbReference type="OrthoDB" id="4185910at2759"/>
<dbReference type="AlphaFoldDB" id="A0A317X2C1"/>
<protein>
    <submittedName>
        <fullName evidence="1">Uncharacterized protein</fullName>
    </submittedName>
</protein>
<sequence>MSTCIPATNQPFPAFYIYRPGYTVVPLIPLDELPTWIQIGNFDWSNSELYEFMLPASFTCFDRVGEYDVICHHCYAGVDSFHRSVSERSESSAASSRADDQLCHLRAPLAGVVAGPSVVGDLLREETGKLAELRQPPFHASLNSPFVGMCFIPSWLKRTFYPRTTVGVD</sequence>
<accession>A0A317X2C1</accession>
<dbReference type="GeneID" id="37060746"/>
<reference evidence="1 2" key="1">
    <citation type="submission" date="2016-12" db="EMBL/GenBank/DDBJ databases">
        <title>The genomes of Aspergillus section Nigri reveals drivers in fungal speciation.</title>
        <authorList>
            <consortium name="DOE Joint Genome Institute"/>
            <person name="Vesth T.C."/>
            <person name="Nybo J."/>
            <person name="Theobald S."/>
            <person name="Brandl J."/>
            <person name="Frisvad J.C."/>
            <person name="Nielsen K.F."/>
            <person name="Lyhne E.K."/>
            <person name="Kogle M.E."/>
            <person name="Kuo A."/>
            <person name="Riley R."/>
            <person name="Clum A."/>
            <person name="Nolan M."/>
            <person name="Lipzen A."/>
            <person name="Salamov A."/>
            <person name="Henrissat B."/>
            <person name="Wiebenga A."/>
            <person name="De Vries R.P."/>
            <person name="Grigoriev I.V."/>
            <person name="Mortensen U.H."/>
            <person name="Andersen M.R."/>
            <person name="Baker S.E."/>
        </authorList>
    </citation>
    <scope>NUCLEOTIDE SEQUENCE [LARGE SCALE GENOMIC DNA]</scope>
    <source>
        <strain evidence="1 2">CBS 117.55</strain>
    </source>
</reference>
<proteinExistence type="predicted"/>
<comment type="caution">
    <text evidence="1">The sequence shown here is derived from an EMBL/GenBank/DDBJ whole genome shotgun (WGS) entry which is preliminary data.</text>
</comment>
<dbReference type="VEuPathDB" id="FungiDB:BO70DRAFT_19239"/>
<keyword evidence="2" id="KW-1185">Reference proteome</keyword>
<gene>
    <name evidence="1" type="ORF">BO70DRAFT_19239</name>
</gene>
<evidence type="ECO:0000313" key="1">
    <source>
        <dbReference type="EMBL" id="PWY92784.1"/>
    </source>
</evidence>